<keyword evidence="1" id="KW-0539">Nucleus</keyword>
<evidence type="ECO:0000259" key="3">
    <source>
        <dbReference type="PROSITE" id="PS50048"/>
    </source>
</evidence>
<dbReference type="InterPro" id="IPR036864">
    <property type="entry name" value="Zn2-C6_fun-type_DNA-bd_sf"/>
</dbReference>
<name>A0ABR3PL17_9PEZI</name>
<feature type="compositionally biased region" description="Low complexity" evidence="2">
    <location>
        <begin position="54"/>
        <end position="64"/>
    </location>
</feature>
<dbReference type="PROSITE" id="PS50048">
    <property type="entry name" value="ZN2_CY6_FUNGAL_2"/>
    <property type="match status" value="1"/>
</dbReference>
<gene>
    <name evidence="4" type="ORF">AAFC00_005120</name>
</gene>
<dbReference type="Pfam" id="PF11951">
    <property type="entry name" value="Fungal_trans_2"/>
    <property type="match status" value="1"/>
</dbReference>
<evidence type="ECO:0000256" key="1">
    <source>
        <dbReference type="ARBA" id="ARBA00023242"/>
    </source>
</evidence>
<evidence type="ECO:0000313" key="4">
    <source>
        <dbReference type="EMBL" id="KAL1306415.1"/>
    </source>
</evidence>
<dbReference type="Gene3D" id="4.10.240.10">
    <property type="entry name" value="Zn(2)-C6 fungal-type DNA-binding domain"/>
    <property type="match status" value="1"/>
</dbReference>
<dbReference type="InterPro" id="IPR053157">
    <property type="entry name" value="Sterol_Uptake_Regulator"/>
</dbReference>
<dbReference type="GeneID" id="95978819"/>
<dbReference type="EMBL" id="JBFMKM010000004">
    <property type="protein sequence ID" value="KAL1306415.1"/>
    <property type="molecule type" value="Genomic_DNA"/>
</dbReference>
<protein>
    <recommendedName>
        <fullName evidence="3">Zn(2)-C6 fungal-type domain-containing protein</fullName>
    </recommendedName>
</protein>
<dbReference type="InterPro" id="IPR001138">
    <property type="entry name" value="Zn2Cys6_DnaBD"/>
</dbReference>
<sequence length="365" mass="40982">MSSRKYHQKSRNGCVQCKKRRVKCDENRPFCKNCQRTHAPCSYTSSVPATPRESSASVVSSPQSGATPWTEQINFDLLDLRLMHHYTLTAANELFPRGHGQTIWQHKIPLEAQSHPMLMHGLLAISAAHLALNYAKDGTDYRIRAIHHQNMGLLGYRAAISEISSLNAIPSFVFSVMLGVLTFAGPRLSAKEASIDDALELFTLMRGSKVVWELEKQTVLTSPMVALIPPPDWDFDKLDAGLEAKLEDLKLLSPGDAVYTTAVDELKLCMQVALAAPDDFLITARWMATVDEQFWVRLKAHDPIALLLFAHYSLILSAYEQIWWLGDWKAELIKAVDSTLSPGDKEAVKWSSRVEFLGQYRGQMR</sequence>
<evidence type="ECO:0000313" key="5">
    <source>
        <dbReference type="Proteomes" id="UP001562354"/>
    </source>
</evidence>
<keyword evidence="5" id="KW-1185">Reference proteome</keyword>
<dbReference type="InterPro" id="IPR021858">
    <property type="entry name" value="Fun_TF"/>
</dbReference>
<dbReference type="Proteomes" id="UP001562354">
    <property type="component" value="Unassembled WGS sequence"/>
</dbReference>
<dbReference type="PANTHER" id="PTHR47784">
    <property type="entry name" value="STEROL UPTAKE CONTROL PROTEIN 2"/>
    <property type="match status" value="1"/>
</dbReference>
<proteinExistence type="predicted"/>
<dbReference type="PANTHER" id="PTHR47784:SF5">
    <property type="entry name" value="STEROL UPTAKE CONTROL PROTEIN 2"/>
    <property type="match status" value="1"/>
</dbReference>
<comment type="caution">
    <text evidence="4">The sequence shown here is derived from an EMBL/GenBank/DDBJ whole genome shotgun (WGS) entry which is preliminary data.</text>
</comment>
<evidence type="ECO:0000256" key="2">
    <source>
        <dbReference type="SAM" id="MobiDB-lite"/>
    </source>
</evidence>
<dbReference type="SUPFAM" id="SSF57701">
    <property type="entry name" value="Zn2/Cys6 DNA-binding domain"/>
    <property type="match status" value="1"/>
</dbReference>
<organism evidence="4 5">
    <name type="scientific">Neodothiora populina</name>
    <dbReference type="NCBI Taxonomy" id="2781224"/>
    <lineage>
        <taxon>Eukaryota</taxon>
        <taxon>Fungi</taxon>
        <taxon>Dikarya</taxon>
        <taxon>Ascomycota</taxon>
        <taxon>Pezizomycotina</taxon>
        <taxon>Dothideomycetes</taxon>
        <taxon>Dothideomycetidae</taxon>
        <taxon>Dothideales</taxon>
        <taxon>Dothioraceae</taxon>
        <taxon>Neodothiora</taxon>
    </lineage>
</organism>
<accession>A0ABR3PL17</accession>
<dbReference type="CDD" id="cd00067">
    <property type="entry name" value="GAL4"/>
    <property type="match status" value="1"/>
</dbReference>
<feature type="domain" description="Zn(2)-C6 fungal-type" evidence="3">
    <location>
        <begin position="13"/>
        <end position="43"/>
    </location>
</feature>
<dbReference type="RefSeq" id="XP_069202687.1">
    <property type="nucleotide sequence ID" value="XM_069344863.1"/>
</dbReference>
<reference evidence="4 5" key="1">
    <citation type="submission" date="2024-07" db="EMBL/GenBank/DDBJ databases">
        <title>Draft sequence of the Neodothiora populina.</title>
        <authorList>
            <person name="Drown D.D."/>
            <person name="Schuette U.S."/>
            <person name="Buechlein A.B."/>
            <person name="Rusch D.R."/>
            <person name="Winton L.W."/>
            <person name="Adams G.A."/>
        </authorList>
    </citation>
    <scope>NUCLEOTIDE SEQUENCE [LARGE SCALE GENOMIC DNA]</scope>
    <source>
        <strain evidence="4 5">CPC 39397</strain>
    </source>
</reference>
<dbReference type="Pfam" id="PF00172">
    <property type="entry name" value="Zn_clus"/>
    <property type="match status" value="1"/>
</dbReference>
<feature type="region of interest" description="Disordered" evidence="2">
    <location>
        <begin position="41"/>
        <end position="64"/>
    </location>
</feature>
<dbReference type="SMART" id="SM00066">
    <property type="entry name" value="GAL4"/>
    <property type="match status" value="1"/>
</dbReference>
<dbReference type="PROSITE" id="PS00463">
    <property type="entry name" value="ZN2_CY6_FUNGAL_1"/>
    <property type="match status" value="1"/>
</dbReference>